<dbReference type="SUPFAM" id="SSF69065">
    <property type="entry name" value="RNase III domain-like"/>
    <property type="match status" value="1"/>
</dbReference>
<dbReference type="InterPro" id="IPR036389">
    <property type="entry name" value="RNase_III_sf"/>
</dbReference>
<dbReference type="GO" id="GO:0006396">
    <property type="term" value="P:RNA processing"/>
    <property type="evidence" value="ECO:0007669"/>
    <property type="project" value="InterPro"/>
</dbReference>
<evidence type="ECO:0000313" key="4">
    <source>
        <dbReference type="Proteomes" id="UP000007305"/>
    </source>
</evidence>
<dbReference type="Proteomes" id="UP000007305">
    <property type="component" value="Chromosome 10"/>
</dbReference>
<dbReference type="GO" id="GO:0004525">
    <property type="term" value="F:ribonuclease III activity"/>
    <property type="evidence" value="ECO:0007669"/>
    <property type="project" value="InterPro"/>
</dbReference>
<sequence>MSASTAMGALEQAHLAVVASACDDDEQNDYIDMLSGDTAVTGLHRGANGARWCWGLMRTTAMRACAGHPSMSPRPSAMAPEILEALTAKNCREDFSQESLETLGDSFFNYITAQHFFGKYKNQHEGALTKMKKNVISNAALCQLACSNSLAVVLPNLASFLKS</sequence>
<organism evidence="3 4">
    <name type="scientific">Zea mays</name>
    <name type="common">Maize</name>
    <dbReference type="NCBI Taxonomy" id="4577"/>
    <lineage>
        <taxon>Eukaryota</taxon>
        <taxon>Viridiplantae</taxon>
        <taxon>Streptophyta</taxon>
        <taxon>Embryophyta</taxon>
        <taxon>Tracheophyta</taxon>
        <taxon>Spermatophyta</taxon>
        <taxon>Magnoliopsida</taxon>
        <taxon>Liliopsida</taxon>
        <taxon>Poales</taxon>
        <taxon>Poaceae</taxon>
        <taxon>PACMAD clade</taxon>
        <taxon>Panicoideae</taxon>
        <taxon>Andropogonodae</taxon>
        <taxon>Andropogoneae</taxon>
        <taxon>Tripsacinae</taxon>
        <taxon>Zea</taxon>
    </lineage>
</organism>
<protein>
    <recommendedName>
        <fullName evidence="2">RNase III domain-containing protein</fullName>
    </recommendedName>
</protein>
<feature type="domain" description="RNase III" evidence="2">
    <location>
        <begin position="84"/>
        <end position="145"/>
    </location>
</feature>
<dbReference type="KEGG" id="zma:118473595"/>
<name>A0A804RMB3_MAIZE</name>
<dbReference type="InterPro" id="IPR000999">
    <property type="entry name" value="RNase_III_dom"/>
</dbReference>
<evidence type="ECO:0000259" key="2">
    <source>
        <dbReference type="PROSITE" id="PS50142"/>
    </source>
</evidence>
<dbReference type="EnsemblPlants" id="Zm00001eb425220_T001">
    <property type="protein sequence ID" value="Zm00001eb425220_P001"/>
    <property type="gene ID" value="Zm00001eb425220"/>
</dbReference>
<reference evidence="3" key="3">
    <citation type="submission" date="2021-05" db="UniProtKB">
        <authorList>
            <consortium name="EnsemblPlants"/>
        </authorList>
    </citation>
    <scope>IDENTIFICATION</scope>
    <source>
        <strain evidence="3">cv. B73</strain>
    </source>
</reference>
<dbReference type="OrthoDB" id="2392202at2759"/>
<dbReference type="CDD" id="cd00593">
    <property type="entry name" value="RIBOc"/>
    <property type="match status" value="1"/>
</dbReference>
<dbReference type="PANTHER" id="PTHR14950">
    <property type="entry name" value="DICER-RELATED"/>
    <property type="match status" value="1"/>
</dbReference>
<reference evidence="4" key="1">
    <citation type="journal article" date="2009" name="Science">
        <title>The B73 maize genome: complexity, diversity, and dynamics.</title>
        <authorList>
            <person name="Schnable P.S."/>
            <person name="Ware D."/>
            <person name="Fulton R.S."/>
            <person name="Stein J.C."/>
            <person name="Wei F."/>
            <person name="Pasternak S."/>
            <person name="Liang C."/>
            <person name="Zhang J."/>
            <person name="Fulton L."/>
            <person name="Graves T.A."/>
            <person name="Minx P."/>
            <person name="Reily A.D."/>
            <person name="Courtney L."/>
            <person name="Kruchowski S.S."/>
            <person name="Tomlinson C."/>
            <person name="Strong C."/>
            <person name="Delehaunty K."/>
            <person name="Fronick C."/>
            <person name="Courtney B."/>
            <person name="Rock S.M."/>
            <person name="Belter E."/>
            <person name="Du F."/>
            <person name="Kim K."/>
            <person name="Abbott R.M."/>
            <person name="Cotton M."/>
            <person name="Levy A."/>
            <person name="Marchetto P."/>
            <person name="Ochoa K."/>
            <person name="Jackson S.M."/>
            <person name="Gillam B."/>
            <person name="Chen W."/>
            <person name="Yan L."/>
            <person name="Higginbotham J."/>
            <person name="Cardenas M."/>
            <person name="Waligorski J."/>
            <person name="Applebaum E."/>
            <person name="Phelps L."/>
            <person name="Falcone J."/>
            <person name="Kanchi K."/>
            <person name="Thane T."/>
            <person name="Scimone A."/>
            <person name="Thane N."/>
            <person name="Henke J."/>
            <person name="Wang T."/>
            <person name="Ruppert J."/>
            <person name="Shah N."/>
            <person name="Rotter K."/>
            <person name="Hodges J."/>
            <person name="Ingenthron E."/>
            <person name="Cordes M."/>
            <person name="Kohlberg S."/>
            <person name="Sgro J."/>
            <person name="Delgado B."/>
            <person name="Mead K."/>
            <person name="Chinwalla A."/>
            <person name="Leonard S."/>
            <person name="Crouse K."/>
            <person name="Collura K."/>
            <person name="Kudrna D."/>
            <person name="Currie J."/>
            <person name="He R."/>
            <person name="Angelova A."/>
            <person name="Rajasekar S."/>
            <person name="Mueller T."/>
            <person name="Lomeli R."/>
            <person name="Scara G."/>
            <person name="Ko A."/>
            <person name="Delaney K."/>
            <person name="Wissotski M."/>
            <person name="Lopez G."/>
            <person name="Campos D."/>
            <person name="Braidotti M."/>
            <person name="Ashley E."/>
            <person name="Golser W."/>
            <person name="Kim H."/>
            <person name="Lee S."/>
            <person name="Lin J."/>
            <person name="Dujmic Z."/>
            <person name="Kim W."/>
            <person name="Talag J."/>
            <person name="Zuccolo A."/>
            <person name="Fan C."/>
            <person name="Sebastian A."/>
            <person name="Kramer M."/>
            <person name="Spiegel L."/>
            <person name="Nascimento L."/>
            <person name="Zutavern T."/>
            <person name="Miller B."/>
            <person name="Ambroise C."/>
            <person name="Muller S."/>
            <person name="Spooner W."/>
            <person name="Narechania A."/>
            <person name="Ren L."/>
            <person name="Wei S."/>
            <person name="Kumari S."/>
            <person name="Faga B."/>
            <person name="Levy M.J."/>
            <person name="McMahan L."/>
            <person name="Van Buren P."/>
            <person name="Vaughn M.W."/>
            <person name="Ying K."/>
            <person name="Yeh C.-T."/>
            <person name="Emrich S.J."/>
            <person name="Jia Y."/>
            <person name="Kalyanaraman A."/>
            <person name="Hsia A.-P."/>
            <person name="Barbazuk W.B."/>
            <person name="Baucom R.S."/>
            <person name="Brutnell T.P."/>
            <person name="Carpita N.C."/>
            <person name="Chaparro C."/>
            <person name="Chia J.-M."/>
            <person name="Deragon J.-M."/>
            <person name="Estill J.C."/>
            <person name="Fu Y."/>
            <person name="Jeddeloh J.A."/>
            <person name="Han Y."/>
            <person name="Lee H."/>
            <person name="Li P."/>
            <person name="Lisch D.R."/>
            <person name="Liu S."/>
            <person name="Liu Z."/>
            <person name="Nagel D.H."/>
            <person name="McCann M.C."/>
            <person name="SanMiguel P."/>
            <person name="Myers A.M."/>
            <person name="Nettleton D."/>
            <person name="Nguyen J."/>
            <person name="Penning B.W."/>
            <person name="Ponnala L."/>
            <person name="Schneider K.L."/>
            <person name="Schwartz D.C."/>
            <person name="Sharma A."/>
            <person name="Soderlund C."/>
            <person name="Springer N.M."/>
            <person name="Sun Q."/>
            <person name="Wang H."/>
            <person name="Waterman M."/>
            <person name="Westerman R."/>
            <person name="Wolfgruber T.K."/>
            <person name="Yang L."/>
            <person name="Yu Y."/>
            <person name="Zhang L."/>
            <person name="Zhou S."/>
            <person name="Zhu Q."/>
            <person name="Bennetzen J.L."/>
            <person name="Dawe R.K."/>
            <person name="Jiang J."/>
            <person name="Jiang N."/>
            <person name="Presting G.G."/>
            <person name="Wessler S.R."/>
            <person name="Aluru S."/>
            <person name="Martienssen R.A."/>
            <person name="Clifton S.W."/>
            <person name="McCombie W.R."/>
            <person name="Wing R.A."/>
            <person name="Wilson R.K."/>
        </authorList>
    </citation>
    <scope>NUCLEOTIDE SEQUENCE [LARGE SCALE GENOMIC DNA]</scope>
    <source>
        <strain evidence="4">cv. B73</strain>
    </source>
</reference>
<dbReference type="RefSeq" id="XP_035819388.1">
    <property type="nucleotide sequence ID" value="XM_035963495.1"/>
</dbReference>
<dbReference type="AlphaFoldDB" id="A0A804RMB3"/>
<dbReference type="PANTHER" id="PTHR14950:SF70">
    <property type="entry name" value="ENDORIBONUCLEASE DICER HOMOLOG 2"/>
    <property type="match status" value="1"/>
</dbReference>
<evidence type="ECO:0000256" key="1">
    <source>
        <dbReference type="ARBA" id="ARBA00022801"/>
    </source>
</evidence>
<reference evidence="3" key="2">
    <citation type="submission" date="2019-07" db="EMBL/GenBank/DDBJ databases">
        <authorList>
            <person name="Seetharam A."/>
            <person name="Woodhouse M."/>
            <person name="Cannon E."/>
        </authorList>
    </citation>
    <scope>NUCLEOTIDE SEQUENCE [LARGE SCALE GENOMIC DNA]</scope>
    <source>
        <strain evidence="3">cv. B73</strain>
    </source>
</reference>
<dbReference type="Pfam" id="PF00636">
    <property type="entry name" value="Ribonuclease_3"/>
    <property type="match status" value="1"/>
</dbReference>
<gene>
    <name evidence="3" type="primary">LOC118473595</name>
</gene>
<keyword evidence="1" id="KW-0378">Hydrolase</keyword>
<keyword evidence="4" id="KW-1185">Reference proteome</keyword>
<accession>A0A804RMB3</accession>
<proteinExistence type="predicted"/>
<dbReference type="Gramene" id="Zm00001eb425220_T001">
    <property type="protein sequence ID" value="Zm00001eb425220_P001"/>
    <property type="gene ID" value="Zm00001eb425220"/>
</dbReference>
<dbReference type="Gene3D" id="1.10.1520.10">
    <property type="entry name" value="Ribonuclease III domain"/>
    <property type="match status" value="1"/>
</dbReference>
<dbReference type="PROSITE" id="PS50142">
    <property type="entry name" value="RNASE_3_2"/>
    <property type="match status" value="1"/>
</dbReference>
<dbReference type="InParanoid" id="A0A804RMB3"/>
<evidence type="ECO:0000313" key="3">
    <source>
        <dbReference type="EnsemblPlants" id="Zm00001eb425220_P001"/>
    </source>
</evidence>
<dbReference type="GeneID" id="118473595"/>